<dbReference type="EMBL" id="OV121136">
    <property type="protein sequence ID" value="CAH0558195.1"/>
    <property type="molecule type" value="Genomic_DNA"/>
</dbReference>
<dbReference type="InterPro" id="IPR010729">
    <property type="entry name" value="Ribosomal_uL29_mit"/>
</dbReference>
<gene>
    <name evidence="7" type="ORF">MELIAE_LOCUS8720</name>
</gene>
<protein>
    <recommendedName>
        <fullName evidence="6">Large ribosomal subunit protein uL29m</fullName>
    </recommendedName>
</protein>
<dbReference type="PANTHER" id="PTHR21183:SF18">
    <property type="entry name" value="LARGE RIBOSOMAL SUBUNIT PROTEIN UL29M"/>
    <property type="match status" value="1"/>
</dbReference>
<dbReference type="Gene3D" id="6.10.330.20">
    <property type="match status" value="1"/>
</dbReference>
<reference evidence="7" key="1">
    <citation type="submission" date="2021-12" db="EMBL/GenBank/DDBJ databases">
        <authorList>
            <person name="King R."/>
        </authorList>
    </citation>
    <scope>NUCLEOTIDE SEQUENCE</scope>
</reference>
<dbReference type="Proteomes" id="UP001154078">
    <property type="component" value="Chromosome 5"/>
</dbReference>
<evidence type="ECO:0000256" key="3">
    <source>
        <dbReference type="ARBA" id="ARBA00022980"/>
    </source>
</evidence>
<keyword evidence="4" id="KW-0496">Mitochondrion</keyword>
<keyword evidence="5" id="KW-0687">Ribonucleoprotein</keyword>
<comment type="subcellular location">
    <subcellularLocation>
        <location evidence="1">Mitochondrion</location>
    </subcellularLocation>
</comment>
<name>A0A9P0BA56_BRAAE</name>
<evidence type="ECO:0000256" key="6">
    <source>
        <dbReference type="ARBA" id="ARBA00035289"/>
    </source>
</evidence>
<evidence type="ECO:0000256" key="1">
    <source>
        <dbReference type="ARBA" id="ARBA00004173"/>
    </source>
</evidence>
<evidence type="ECO:0000256" key="2">
    <source>
        <dbReference type="ARBA" id="ARBA00009254"/>
    </source>
</evidence>
<dbReference type="OrthoDB" id="270763at2759"/>
<dbReference type="AlphaFoldDB" id="A0A9P0BA56"/>
<evidence type="ECO:0000313" key="8">
    <source>
        <dbReference type="Proteomes" id="UP001154078"/>
    </source>
</evidence>
<accession>A0A9P0BA56</accession>
<dbReference type="InterPro" id="IPR038340">
    <property type="entry name" value="MRP-L47_sf"/>
</dbReference>
<dbReference type="PANTHER" id="PTHR21183">
    <property type="entry name" value="RIBOSOMAL PROTEIN L47, MITOCHONDRIAL-RELATED"/>
    <property type="match status" value="1"/>
</dbReference>
<dbReference type="Pfam" id="PF06984">
    <property type="entry name" value="MRP-L47"/>
    <property type="match status" value="1"/>
</dbReference>
<evidence type="ECO:0000256" key="4">
    <source>
        <dbReference type="ARBA" id="ARBA00023128"/>
    </source>
</evidence>
<evidence type="ECO:0000256" key="5">
    <source>
        <dbReference type="ARBA" id="ARBA00023274"/>
    </source>
</evidence>
<comment type="similarity">
    <text evidence="2">Belongs to the universal ribosomal protein uL29 family.</text>
</comment>
<dbReference type="GO" id="GO:0032543">
    <property type="term" value="P:mitochondrial translation"/>
    <property type="evidence" value="ECO:0007669"/>
    <property type="project" value="TreeGrafter"/>
</dbReference>
<proteinExistence type="inferred from homology"/>
<dbReference type="GO" id="GO:0003735">
    <property type="term" value="F:structural constituent of ribosome"/>
    <property type="evidence" value="ECO:0007669"/>
    <property type="project" value="InterPro"/>
</dbReference>
<dbReference type="GO" id="GO:0005762">
    <property type="term" value="C:mitochondrial large ribosomal subunit"/>
    <property type="evidence" value="ECO:0007669"/>
    <property type="project" value="TreeGrafter"/>
</dbReference>
<keyword evidence="8" id="KW-1185">Reference proteome</keyword>
<organism evidence="7 8">
    <name type="scientific">Brassicogethes aeneus</name>
    <name type="common">Rape pollen beetle</name>
    <name type="synonym">Meligethes aeneus</name>
    <dbReference type="NCBI Taxonomy" id="1431903"/>
    <lineage>
        <taxon>Eukaryota</taxon>
        <taxon>Metazoa</taxon>
        <taxon>Ecdysozoa</taxon>
        <taxon>Arthropoda</taxon>
        <taxon>Hexapoda</taxon>
        <taxon>Insecta</taxon>
        <taxon>Pterygota</taxon>
        <taxon>Neoptera</taxon>
        <taxon>Endopterygota</taxon>
        <taxon>Coleoptera</taxon>
        <taxon>Polyphaga</taxon>
        <taxon>Cucujiformia</taxon>
        <taxon>Nitidulidae</taxon>
        <taxon>Meligethinae</taxon>
        <taxon>Brassicogethes</taxon>
    </lineage>
</organism>
<sequence>MSTFAKIGGITRLLANSSISKVNNTCKLRSLSTTPCRRELMEFFDDEKNWGVQEVKSGRSWKSDELRLKSNTDLHKLWYVLLKERNMLLTMEEECKKETRLFPSPERLDKVEDSMKNLETVVRERNKAYHLLETGEKGERPRKLETNVLGLHYKYKMSEHPIPKHLNTKWKKQYEFYKYDKEVEMFREKLNEKNYLAKKKQHRREFNHVIGLLNRFPNMDMEALKQQYPEVDIEKAKNSRKYGGHFEPK</sequence>
<keyword evidence="3" id="KW-0689">Ribosomal protein</keyword>
<evidence type="ECO:0000313" key="7">
    <source>
        <dbReference type="EMBL" id="CAH0558195.1"/>
    </source>
</evidence>